<feature type="domain" description="Spore protein YkvP/CgeB glycosyl transferase-like" evidence="1">
    <location>
        <begin position="204"/>
        <end position="349"/>
    </location>
</feature>
<protein>
    <recommendedName>
        <fullName evidence="1">Spore protein YkvP/CgeB glycosyl transferase-like domain-containing protein</fullName>
    </recommendedName>
</protein>
<dbReference type="AlphaFoldDB" id="A0A2N9AH60"/>
<evidence type="ECO:0000313" key="3">
    <source>
        <dbReference type="Proteomes" id="UP000233769"/>
    </source>
</evidence>
<reference evidence="3" key="1">
    <citation type="submission" date="2017-10" db="EMBL/GenBank/DDBJ databases">
        <authorList>
            <person name="Regsiter A."/>
            <person name="William W."/>
        </authorList>
    </citation>
    <scope>NUCLEOTIDE SEQUENCE [LARGE SCALE GENOMIC DNA]</scope>
</reference>
<dbReference type="Gene3D" id="3.40.50.2000">
    <property type="entry name" value="Glycogen Phosphorylase B"/>
    <property type="match status" value="1"/>
</dbReference>
<dbReference type="Proteomes" id="UP000233769">
    <property type="component" value="Chromosome tk0001"/>
</dbReference>
<evidence type="ECO:0000313" key="2">
    <source>
        <dbReference type="EMBL" id="SOR26687.1"/>
    </source>
</evidence>
<dbReference type="EMBL" id="LT962688">
    <property type="protein sequence ID" value="SOR26687.1"/>
    <property type="molecule type" value="Genomic_DNA"/>
</dbReference>
<organism evidence="2 3">
    <name type="scientific">Methylorubrum extorquens</name>
    <name type="common">Methylobacterium dichloromethanicum</name>
    <name type="synonym">Methylobacterium extorquens</name>
    <dbReference type="NCBI Taxonomy" id="408"/>
    <lineage>
        <taxon>Bacteria</taxon>
        <taxon>Pseudomonadati</taxon>
        <taxon>Pseudomonadota</taxon>
        <taxon>Alphaproteobacteria</taxon>
        <taxon>Hyphomicrobiales</taxon>
        <taxon>Methylobacteriaceae</taxon>
        <taxon>Methylorubrum</taxon>
    </lineage>
</organism>
<dbReference type="SUPFAM" id="SSF53756">
    <property type="entry name" value="UDP-Glycosyltransferase/glycogen phosphorylase"/>
    <property type="match status" value="1"/>
</dbReference>
<gene>
    <name evidence="2" type="ORF">TK0001_0085</name>
</gene>
<dbReference type="Pfam" id="PF13524">
    <property type="entry name" value="Glyco_trans_1_2"/>
    <property type="match status" value="1"/>
</dbReference>
<dbReference type="InterPro" id="IPR055259">
    <property type="entry name" value="YkvP/CgeB_Glyco_trans-like"/>
</dbReference>
<name>A0A2N9AH60_METEX</name>
<proteinExistence type="predicted"/>
<accession>A0A2N9AH60</accession>
<sequence>MTSAPLRLVVLGLSLSSSWGNGHATTYRALLRAFAARGHDVLFLERDVPWYAAHRDLTDPDFCRLALYADLDDLEDHRAAIEQADAVVVGSYVPDGIAVGRRVLAWAEGTRAFYDIDTPVTLANLAAGTCAYLEANQIEAYDLYLSFTGGPTLERLEERYGSPAARALYCSVDPEAYPPFAGEKAYDLSYLGTYSPDRQPILEQLLIEPARRAPDLRFAVTGPQYPDGIDWPANVTRSDHLPPESHPAFYGQSRYTLNVTRADMTAAGYSPSVRLFEAAACAIPILSDRWDGLDTILAPGREILCPEGPDAVLAILRDWPEPERRRIGEAGRAAILARHSAAHRAAEFETHLREAAARLAFLRTPPRTVTN</sequence>
<evidence type="ECO:0000259" key="1">
    <source>
        <dbReference type="Pfam" id="PF13524"/>
    </source>
</evidence>